<dbReference type="InterPro" id="IPR004902">
    <property type="entry name" value="Rhabdo_ncap_2"/>
</dbReference>
<accession>A0AAE1JXG6</accession>
<organism evidence="2 3">
    <name type="scientific">Acacia crassicarpa</name>
    <name type="common">northern wattle</name>
    <dbReference type="NCBI Taxonomy" id="499986"/>
    <lineage>
        <taxon>Eukaryota</taxon>
        <taxon>Viridiplantae</taxon>
        <taxon>Streptophyta</taxon>
        <taxon>Embryophyta</taxon>
        <taxon>Tracheophyta</taxon>
        <taxon>Spermatophyta</taxon>
        <taxon>Magnoliopsida</taxon>
        <taxon>eudicotyledons</taxon>
        <taxon>Gunneridae</taxon>
        <taxon>Pentapetalae</taxon>
        <taxon>rosids</taxon>
        <taxon>fabids</taxon>
        <taxon>Fabales</taxon>
        <taxon>Fabaceae</taxon>
        <taxon>Caesalpinioideae</taxon>
        <taxon>mimosoid clade</taxon>
        <taxon>Acacieae</taxon>
        <taxon>Acacia</taxon>
    </lineage>
</organism>
<protein>
    <submittedName>
        <fullName evidence="2">Uncharacterized protein</fullName>
    </submittedName>
</protein>
<proteinExistence type="predicted"/>
<reference evidence="2" key="1">
    <citation type="submission" date="2023-10" db="EMBL/GenBank/DDBJ databases">
        <title>Chromosome-level genome of the transformable northern wattle, Acacia crassicarpa.</title>
        <authorList>
            <person name="Massaro I."/>
            <person name="Sinha N.R."/>
            <person name="Poethig S."/>
            <person name="Leichty A.R."/>
        </authorList>
    </citation>
    <scope>NUCLEOTIDE SEQUENCE</scope>
    <source>
        <strain evidence="2">Acra3RX</strain>
        <tissue evidence="2">Leaf</tissue>
    </source>
</reference>
<keyword evidence="3" id="KW-1185">Reference proteome</keyword>
<evidence type="ECO:0000313" key="3">
    <source>
        <dbReference type="Proteomes" id="UP001293593"/>
    </source>
</evidence>
<dbReference type="Proteomes" id="UP001293593">
    <property type="component" value="Unassembled WGS sequence"/>
</dbReference>
<comment type="subcellular location">
    <subcellularLocation>
        <location evidence="1">Virion</location>
    </subcellularLocation>
</comment>
<comment type="caution">
    <text evidence="2">The sequence shown here is derived from an EMBL/GenBank/DDBJ whole genome shotgun (WGS) entry which is preliminary data.</text>
</comment>
<dbReference type="Pfam" id="PF03216">
    <property type="entry name" value="Rhabdo_ncap_2"/>
    <property type="match status" value="1"/>
</dbReference>
<dbReference type="EMBL" id="JAWXYG010000004">
    <property type="protein sequence ID" value="KAK4275834.1"/>
    <property type="molecule type" value="Genomic_DNA"/>
</dbReference>
<name>A0AAE1JXG6_9FABA</name>
<evidence type="ECO:0000256" key="1">
    <source>
        <dbReference type="ARBA" id="ARBA00004328"/>
    </source>
</evidence>
<evidence type="ECO:0000313" key="2">
    <source>
        <dbReference type="EMBL" id="KAK4275834.1"/>
    </source>
</evidence>
<dbReference type="AlphaFoldDB" id="A0AAE1JXG6"/>
<gene>
    <name evidence="2" type="ORF">QN277_018853</name>
</gene>
<sequence length="496" mass="56104">MDGKRDKAESSHVVTETIQEQVEKTRTGQPKVRDLISPVLREKYSYLRGLGTGRRSSNTWEHKTIKSMEHIKVTEWYDHNAVSRKRDQAESSNVVTETIPGKVDKNIQEQVEKPRTGQPKVQDLINPALREKYSSLSRLGTGRRSSNTWEDKTMKSMKHIKVTEWYDHNAVSRKEFLEAALGSLTSVVSTSSVGAILVCAWGLVSCKDTTKGVFPKNTGMVSSPTSASQLETRALYTNEAGVAVKLPDVTHPDWERAVRSGCYLCCSLMRLLVKQEDNIINAWKSICERYRNFYQEDLAIKITPDTDAARHIRMVLQNRVIMRGTVGAFLLNGKDVTGRDKGMCRMLYELHMSFTGMQAYNLFVFCADRLKVPLHIFAPLLQHPATSEALASVAHILVTYEFPKSEEAAKTIQTTASTWRFARIFDQEIFASLQTKNCPMLVSLLARIAIQVGAGNVTQIRQMVGFVEEQREFLDKAATKAIEYCIQRRWCDPQID</sequence>